<keyword evidence="8 12" id="KW-0505">Motor protein</keyword>
<dbReference type="InterPro" id="IPR027417">
    <property type="entry name" value="P-loop_NTPase"/>
</dbReference>
<dbReference type="InterPro" id="IPR001609">
    <property type="entry name" value="Myosin_head_motor_dom-like"/>
</dbReference>
<dbReference type="SMART" id="SM00220">
    <property type="entry name" value="S_TKc"/>
    <property type="match status" value="1"/>
</dbReference>
<dbReference type="GO" id="GO:0000146">
    <property type="term" value="F:microfilament motor activity"/>
    <property type="evidence" value="ECO:0007669"/>
    <property type="project" value="TreeGrafter"/>
</dbReference>
<dbReference type="Gene3D" id="1.10.510.10">
    <property type="entry name" value="Transferase(Phosphotransferase) domain 1"/>
    <property type="match status" value="1"/>
</dbReference>
<comment type="subcellular location">
    <subcellularLocation>
        <location evidence="2">Cell projection</location>
    </subcellularLocation>
    <subcellularLocation>
        <location evidence="1">Cytoplasm</location>
        <location evidence="1">Cytoskeleton</location>
    </subcellularLocation>
</comment>
<dbReference type="InterPro" id="IPR036961">
    <property type="entry name" value="Kinesin_motor_dom_sf"/>
</dbReference>
<evidence type="ECO:0000256" key="4">
    <source>
        <dbReference type="ARBA" id="ARBA00022737"/>
    </source>
</evidence>
<dbReference type="SUPFAM" id="SSF52540">
    <property type="entry name" value="P-loop containing nucleoside triphosphate hydrolases"/>
    <property type="match status" value="1"/>
</dbReference>
<keyword evidence="4" id="KW-0677">Repeat</keyword>
<dbReference type="Gene3D" id="3.40.850.10">
    <property type="entry name" value="Kinesin motor domain"/>
    <property type="match status" value="1"/>
</dbReference>
<dbReference type="InterPro" id="IPR052409">
    <property type="entry name" value="Myosin-III_kinase_activity"/>
</dbReference>
<feature type="domain" description="Myosin motor" evidence="15">
    <location>
        <begin position="322"/>
        <end position="970"/>
    </location>
</feature>
<dbReference type="GO" id="GO:0003779">
    <property type="term" value="F:actin binding"/>
    <property type="evidence" value="ECO:0007669"/>
    <property type="project" value="UniProtKB-KW"/>
</dbReference>
<evidence type="ECO:0008006" key="18">
    <source>
        <dbReference type="Google" id="ProtNLM"/>
    </source>
</evidence>
<dbReference type="Gene3D" id="1.20.5.4820">
    <property type="match status" value="1"/>
</dbReference>
<comment type="similarity">
    <text evidence="12">Belongs to the TRAFAC class myosin-kinesin ATPase superfamily. Myosin family.</text>
</comment>
<evidence type="ECO:0000256" key="6">
    <source>
        <dbReference type="ARBA" id="ARBA00022840"/>
    </source>
</evidence>
<evidence type="ECO:0000256" key="7">
    <source>
        <dbReference type="ARBA" id="ARBA00023123"/>
    </source>
</evidence>
<organism evidence="16 17">
    <name type="scientific">Aromia moschata</name>
    <dbReference type="NCBI Taxonomy" id="1265417"/>
    <lineage>
        <taxon>Eukaryota</taxon>
        <taxon>Metazoa</taxon>
        <taxon>Ecdysozoa</taxon>
        <taxon>Arthropoda</taxon>
        <taxon>Hexapoda</taxon>
        <taxon>Insecta</taxon>
        <taxon>Pterygota</taxon>
        <taxon>Neoptera</taxon>
        <taxon>Endopterygota</taxon>
        <taxon>Coleoptera</taxon>
        <taxon>Polyphaga</taxon>
        <taxon>Cucujiformia</taxon>
        <taxon>Chrysomeloidea</taxon>
        <taxon>Cerambycidae</taxon>
        <taxon>Cerambycinae</taxon>
        <taxon>Callichromatini</taxon>
        <taxon>Aromia</taxon>
    </lineage>
</organism>
<feature type="binding site" evidence="12">
    <location>
        <begin position="362"/>
        <end position="369"/>
    </location>
    <ligand>
        <name>ATP</name>
        <dbReference type="ChEBI" id="CHEBI:30616"/>
    </ligand>
</feature>
<dbReference type="SUPFAM" id="SSF56112">
    <property type="entry name" value="Protein kinase-like (PK-like)"/>
    <property type="match status" value="1"/>
</dbReference>
<dbReference type="Gene3D" id="1.10.10.820">
    <property type="match status" value="1"/>
</dbReference>
<dbReference type="GO" id="GO:0042995">
    <property type="term" value="C:cell projection"/>
    <property type="evidence" value="ECO:0007669"/>
    <property type="project" value="UniProtKB-SubCell"/>
</dbReference>
<evidence type="ECO:0000313" key="16">
    <source>
        <dbReference type="EMBL" id="KAJ8954445.1"/>
    </source>
</evidence>
<dbReference type="Gene3D" id="1.20.120.720">
    <property type="entry name" value="Myosin VI head, motor domain, U50 subdomain"/>
    <property type="match status" value="1"/>
</dbReference>
<evidence type="ECO:0000256" key="9">
    <source>
        <dbReference type="ARBA" id="ARBA00023203"/>
    </source>
</evidence>
<dbReference type="InterPro" id="IPR000719">
    <property type="entry name" value="Prot_kinase_dom"/>
</dbReference>
<keyword evidence="9 12" id="KW-0009">Actin-binding</keyword>
<dbReference type="PANTHER" id="PTHR46256:SF2">
    <property type="entry name" value="NEITHER INACTIVATION NOR AFTERPOTENTIAL PROTEIN C"/>
    <property type="match status" value="1"/>
</dbReference>
<dbReference type="PROSITE" id="PS00108">
    <property type="entry name" value="PROTEIN_KINASE_ST"/>
    <property type="match status" value="1"/>
</dbReference>
<keyword evidence="17" id="KW-1185">Reference proteome</keyword>
<keyword evidence="10" id="KW-0206">Cytoskeleton</keyword>
<protein>
    <recommendedName>
        <fullName evidence="18">Neither inactivation nor afterpotential protein C</fullName>
    </recommendedName>
</protein>
<evidence type="ECO:0000256" key="12">
    <source>
        <dbReference type="PROSITE-ProRule" id="PRU00782"/>
    </source>
</evidence>
<dbReference type="PROSITE" id="PS50096">
    <property type="entry name" value="IQ"/>
    <property type="match status" value="1"/>
</dbReference>
<evidence type="ECO:0000256" key="8">
    <source>
        <dbReference type="ARBA" id="ARBA00023175"/>
    </source>
</evidence>
<dbReference type="SMART" id="SM00242">
    <property type="entry name" value="MYSc"/>
    <property type="match status" value="1"/>
</dbReference>
<evidence type="ECO:0000256" key="5">
    <source>
        <dbReference type="ARBA" id="ARBA00022741"/>
    </source>
</evidence>
<dbReference type="PROSITE" id="PS51456">
    <property type="entry name" value="MYOSIN_MOTOR"/>
    <property type="match status" value="1"/>
</dbReference>
<dbReference type="Proteomes" id="UP001162162">
    <property type="component" value="Unassembled WGS sequence"/>
</dbReference>
<evidence type="ECO:0000256" key="1">
    <source>
        <dbReference type="ARBA" id="ARBA00004245"/>
    </source>
</evidence>
<keyword evidence="5 12" id="KW-0547">Nucleotide-binding</keyword>
<dbReference type="InterPro" id="IPR011009">
    <property type="entry name" value="Kinase-like_dom_sf"/>
</dbReference>
<evidence type="ECO:0000256" key="10">
    <source>
        <dbReference type="ARBA" id="ARBA00023212"/>
    </source>
</evidence>
<keyword evidence="11" id="KW-0966">Cell projection</keyword>
<dbReference type="PANTHER" id="PTHR46256">
    <property type="entry name" value="AGAP011099-PA"/>
    <property type="match status" value="1"/>
</dbReference>
<accession>A0AAV8YTR5</accession>
<feature type="binding site" evidence="13">
    <location>
        <position position="45"/>
    </location>
    <ligand>
        <name>ATP</name>
        <dbReference type="ChEBI" id="CHEBI:30616"/>
    </ligand>
</feature>
<evidence type="ECO:0000256" key="11">
    <source>
        <dbReference type="ARBA" id="ARBA00023273"/>
    </source>
</evidence>
<comment type="caution">
    <text evidence="12">Lacks conserved residue(s) required for the propagation of feature annotation.</text>
</comment>
<dbReference type="InterPro" id="IPR017441">
    <property type="entry name" value="Protein_kinase_ATP_BS"/>
</dbReference>
<gene>
    <name evidence="16" type="ORF">NQ318_011121</name>
</gene>
<dbReference type="PROSITE" id="PS00107">
    <property type="entry name" value="PROTEIN_KINASE_ATP"/>
    <property type="match status" value="1"/>
</dbReference>
<dbReference type="InterPro" id="IPR008271">
    <property type="entry name" value="Ser/Thr_kinase_AS"/>
</dbReference>
<dbReference type="GO" id="GO:0016459">
    <property type="term" value="C:myosin complex"/>
    <property type="evidence" value="ECO:0007669"/>
    <property type="project" value="UniProtKB-KW"/>
</dbReference>
<proteinExistence type="inferred from homology"/>
<name>A0AAV8YTR5_9CUCU</name>
<sequence length="1373" mass="158865">MTTDDDDIPNPGERYELGDVLGYGVFGKVYSAFDSQACKKKVAVKIQRYDSSTKGYVDEEYKVLRDSTNQTNLIDFYGIFRKDNNIWFVMELCAGGPVTDLVRSLLRKGRRMIEEHIYYILKETVKGLIHLHEKNVIHKDVKGSNILLTKDGEVKLCDFGLSYKLNDQDEKLSLREGSPAWMAPELVSANPKKEDAVYDNRVDVWAFGITAIELGEGRAPYEHMNPTRALFQIVANPPPTLQKLSYWSEHYHDFINECLVKYYDYRPYIMEIIEHPFLESVPENNYHLTLEIKSLLSDMVKTDPSERHPEMVVSGRFVKKSFHRKYSCKSRSENAPHIYAIGDTAYQNALHHCMPQQIVFSGETGSGKTTNYLHLLDHLFYLGANPSINSERIKNAVKLIHSLVHASTPTNDYSTRSVFKTIVSYGKTGKLSGASFKVQCLEKWRVSSTDMTQSNFHFLYYIYDGLLSTNSTEAYRLNSDRTYRYLRIEEKSKTGQPKDSISQNIVKYRKLKNYFQELEFSDEQVATIISVAAAILNLGEARFRENDDGLAELDNKEAVKIFSDLLEVDDQKICWALTNYCLVYEGKVIRKRNTVEEARDTRDTLANNLYARLVDYVVAVVNNKLSFGKTIFGEKYTIKMLDYFGFECFKQNSLSQFMVNCLNEQLHYHFLQRIFSWEIMDLRNEEVEYTPISYYSNEDTLNELLGKPEGVLSIIDDASRKGHSGKYIVGKLWALPLPKQKKTPMSCFNMQTHYTGTVCYNATDMPEKNRDFVPPEITETMRNSQNPIISMFFTSKLDRTGNLTVPFENLKKSKYNFSSKRSTARNYSQTRNMRTQASIFRSLSVDLLKELSIGSGSGGTHFVRCIRTDLKRRPQHFEKELIRQQIRALAIVETAKARQQGYPHRITFSEFVRRYKFLAFDFEENVELTKDNCRLLMVRLKMEGWALGKSRIFLKYYHEEYLSRLYETHVKKIIKIQTILRGFIAKCRVTKKVKEQEKELVERVEQNMNRRRSSITEGEAALIIQKVSLLTSHVHFYNLNAFHNIQQITDGIDLKCIDEKATVYNWLSNNIKPVLKLKFRLADIPFYDTSHMYDFLTHFKSYEREDTWNTPYRWRESQVKENTGEMKTLGSAKALMDMNYIRDPDEPIRPLASPFDETEGHTGGLYKDIIRSATPIPIMQNNEGNSEKVDASCQTTEILEIGSTNFKKIEFSRGETDNNFMKTDDEKGNQQVQNINYTKTYKSSFEREDYNMNTKPANKDFDYIKATPVTSKSKSKPSADPVAELRNMARRENSTDDDPPFNFQGMLRKTNFRRDSLKNAFEGVRRFSLTKEKSANNFIINGNYIEDDEVILSKPVTLEILPGLVVDGLEIEL</sequence>
<evidence type="ECO:0000256" key="13">
    <source>
        <dbReference type="PROSITE-ProRule" id="PRU10141"/>
    </source>
</evidence>
<dbReference type="GO" id="GO:0030832">
    <property type="term" value="P:regulation of actin filament length"/>
    <property type="evidence" value="ECO:0007669"/>
    <property type="project" value="TreeGrafter"/>
</dbReference>
<evidence type="ECO:0000256" key="3">
    <source>
        <dbReference type="ARBA" id="ARBA00022490"/>
    </source>
</evidence>
<comment type="caution">
    <text evidence="16">The sequence shown here is derived from an EMBL/GenBank/DDBJ whole genome shotgun (WGS) entry which is preliminary data.</text>
</comment>
<keyword evidence="7 12" id="KW-0518">Myosin</keyword>
<reference evidence="16" key="1">
    <citation type="journal article" date="2023" name="Insect Mol. Biol.">
        <title>Genome sequencing provides insights into the evolution of gene families encoding plant cell wall-degrading enzymes in longhorned beetles.</title>
        <authorList>
            <person name="Shin N.R."/>
            <person name="Okamura Y."/>
            <person name="Kirsch R."/>
            <person name="Pauchet Y."/>
        </authorList>
    </citation>
    <scope>NUCLEOTIDE SEQUENCE</scope>
    <source>
        <strain evidence="16">AMC_N1</strain>
    </source>
</reference>
<dbReference type="PROSITE" id="PS50011">
    <property type="entry name" value="PROTEIN_KINASE_DOM"/>
    <property type="match status" value="1"/>
</dbReference>
<dbReference type="GO" id="GO:0004674">
    <property type="term" value="F:protein serine/threonine kinase activity"/>
    <property type="evidence" value="ECO:0007669"/>
    <property type="project" value="TreeGrafter"/>
</dbReference>
<evidence type="ECO:0000256" key="2">
    <source>
        <dbReference type="ARBA" id="ARBA00004316"/>
    </source>
</evidence>
<keyword evidence="6 12" id="KW-0067">ATP-binding</keyword>
<dbReference type="Gene3D" id="1.20.58.530">
    <property type="match status" value="1"/>
</dbReference>
<feature type="domain" description="Protein kinase" evidence="14">
    <location>
        <begin position="15"/>
        <end position="278"/>
    </location>
</feature>
<evidence type="ECO:0000313" key="17">
    <source>
        <dbReference type="Proteomes" id="UP001162162"/>
    </source>
</evidence>
<dbReference type="GO" id="GO:0005524">
    <property type="term" value="F:ATP binding"/>
    <property type="evidence" value="ECO:0007669"/>
    <property type="project" value="UniProtKB-UniRule"/>
</dbReference>
<dbReference type="Pfam" id="PF00063">
    <property type="entry name" value="Myosin_head"/>
    <property type="match status" value="1"/>
</dbReference>
<dbReference type="PRINTS" id="PR00193">
    <property type="entry name" value="MYOSINHEAVY"/>
</dbReference>
<dbReference type="EMBL" id="JAPWTK010000048">
    <property type="protein sequence ID" value="KAJ8954445.1"/>
    <property type="molecule type" value="Genomic_DNA"/>
</dbReference>
<dbReference type="Pfam" id="PF00069">
    <property type="entry name" value="Pkinase"/>
    <property type="match status" value="1"/>
</dbReference>
<evidence type="ECO:0000259" key="14">
    <source>
        <dbReference type="PROSITE" id="PS50011"/>
    </source>
</evidence>
<evidence type="ECO:0000259" key="15">
    <source>
        <dbReference type="PROSITE" id="PS51456"/>
    </source>
</evidence>
<keyword evidence="3" id="KW-0963">Cytoplasm</keyword>